<organism evidence="3 4">
    <name type="scientific">Craurococcus roseus</name>
    <dbReference type="NCBI Taxonomy" id="77585"/>
    <lineage>
        <taxon>Bacteria</taxon>
        <taxon>Pseudomonadati</taxon>
        <taxon>Pseudomonadota</taxon>
        <taxon>Alphaproteobacteria</taxon>
        <taxon>Acetobacterales</taxon>
        <taxon>Acetobacteraceae</taxon>
        <taxon>Craurococcus</taxon>
    </lineage>
</organism>
<evidence type="ECO:0000313" key="4">
    <source>
        <dbReference type="Proteomes" id="UP001501588"/>
    </source>
</evidence>
<name>A0ABP3Q2W3_9PROT</name>
<reference evidence="4" key="1">
    <citation type="journal article" date="2019" name="Int. J. Syst. Evol. Microbiol.">
        <title>The Global Catalogue of Microorganisms (GCM) 10K type strain sequencing project: providing services to taxonomists for standard genome sequencing and annotation.</title>
        <authorList>
            <consortium name="The Broad Institute Genomics Platform"/>
            <consortium name="The Broad Institute Genome Sequencing Center for Infectious Disease"/>
            <person name="Wu L."/>
            <person name="Ma J."/>
        </authorList>
    </citation>
    <scope>NUCLEOTIDE SEQUENCE [LARGE SCALE GENOMIC DNA]</scope>
    <source>
        <strain evidence="4">JCM 9933</strain>
    </source>
</reference>
<dbReference type="Proteomes" id="UP001501588">
    <property type="component" value="Unassembled WGS sequence"/>
</dbReference>
<feature type="region of interest" description="Disordered" evidence="1">
    <location>
        <begin position="158"/>
        <end position="178"/>
    </location>
</feature>
<evidence type="ECO:0000313" key="3">
    <source>
        <dbReference type="EMBL" id="GAA0578776.1"/>
    </source>
</evidence>
<dbReference type="EMBL" id="BAAAFZ010000017">
    <property type="protein sequence ID" value="GAA0578776.1"/>
    <property type="molecule type" value="Genomic_DNA"/>
</dbReference>
<dbReference type="RefSeq" id="WP_343894755.1">
    <property type="nucleotide sequence ID" value="NZ_BAAAFZ010000017.1"/>
</dbReference>
<dbReference type="Pfam" id="PF13946">
    <property type="entry name" value="DUF4214"/>
    <property type="match status" value="1"/>
</dbReference>
<protein>
    <recommendedName>
        <fullName evidence="2">DUF4214 domain-containing protein</fullName>
    </recommendedName>
</protein>
<accession>A0ABP3Q2W3</accession>
<evidence type="ECO:0000259" key="2">
    <source>
        <dbReference type="Pfam" id="PF13946"/>
    </source>
</evidence>
<gene>
    <name evidence="3" type="ORF">GCM10009416_16560</name>
</gene>
<feature type="domain" description="DUF4214" evidence="2">
    <location>
        <begin position="18"/>
        <end position="68"/>
    </location>
</feature>
<comment type="caution">
    <text evidence="3">The sequence shown here is derived from an EMBL/GenBank/DDBJ whole genome shotgun (WGS) entry which is preliminary data.</text>
</comment>
<keyword evidence="4" id="KW-1185">Reference proteome</keyword>
<sequence length="221" mass="23700">MKAPRRAPPEAGDLLAGDDHDFVVNLYLALLRRWPDDAGYRDFLGMVAGRPERRIDALRRMAASEEAHRDGATPPVIPPGAVVPADPRRALAVALDLRTSWLRDQVAELREAVELLGGAGGPELSALAAELIEARDAALRSEIGALRREVAELRRRLEGRGDAGGPPWPDTGPPAATDPLPRRLADYVGDLLAIAEARFEARLRALEARALQAPAAGRSAG</sequence>
<proteinExistence type="predicted"/>
<dbReference type="InterPro" id="IPR025282">
    <property type="entry name" value="DUF4214"/>
</dbReference>
<evidence type="ECO:0000256" key="1">
    <source>
        <dbReference type="SAM" id="MobiDB-lite"/>
    </source>
</evidence>